<dbReference type="GO" id="GO:0003700">
    <property type="term" value="F:DNA-binding transcription factor activity"/>
    <property type="evidence" value="ECO:0007669"/>
    <property type="project" value="InterPro"/>
</dbReference>
<dbReference type="InterPro" id="IPR008979">
    <property type="entry name" value="Galactose-bd-like_sf"/>
</dbReference>
<dbReference type="Gene3D" id="2.60.120.1060">
    <property type="entry name" value="NPCBM/NEW2 domain"/>
    <property type="match status" value="1"/>
</dbReference>
<feature type="transmembrane region" description="Helical" evidence="2">
    <location>
        <begin position="193"/>
        <end position="214"/>
    </location>
</feature>
<dbReference type="EMBL" id="BLIO01000001">
    <property type="protein sequence ID" value="GFE13669.1"/>
    <property type="molecule type" value="Genomic_DNA"/>
</dbReference>
<reference evidence="4 5" key="1">
    <citation type="submission" date="2019-12" db="EMBL/GenBank/DDBJ databases">
        <title>Whole genome shotgun sequence of Streptomyces hygroscopicus subsp. glebosus NBRC 13786.</title>
        <authorList>
            <person name="Ichikawa N."/>
            <person name="Kimura A."/>
            <person name="Kitahashi Y."/>
            <person name="Komaki H."/>
            <person name="Tamura T."/>
        </authorList>
    </citation>
    <scope>NUCLEOTIDE SEQUENCE [LARGE SCALE GENOMIC DNA]</scope>
    <source>
        <strain evidence="4 5">NBRC 13786</strain>
    </source>
</reference>
<feature type="compositionally biased region" description="Gly residues" evidence="1">
    <location>
        <begin position="157"/>
        <end position="166"/>
    </location>
</feature>
<evidence type="ECO:0000313" key="5">
    <source>
        <dbReference type="Proteomes" id="UP000430079"/>
    </source>
</evidence>
<feature type="region of interest" description="Disordered" evidence="1">
    <location>
        <begin position="27"/>
        <end position="48"/>
    </location>
</feature>
<dbReference type="SMART" id="SM00776">
    <property type="entry name" value="NPCBM"/>
    <property type="match status" value="1"/>
</dbReference>
<protein>
    <recommendedName>
        <fullName evidence="3">Glycosyl hydrolase family 98 putative carbohydrate-binding module domain-containing protein</fullName>
    </recommendedName>
</protein>
<dbReference type="SUPFAM" id="SSF49785">
    <property type="entry name" value="Galactose-binding domain-like"/>
    <property type="match status" value="1"/>
</dbReference>
<dbReference type="RefSeq" id="WP_190143419.1">
    <property type="nucleotide sequence ID" value="NZ_BLIO01000001.1"/>
</dbReference>
<comment type="caution">
    <text evidence="4">The sequence shown here is derived from an EMBL/GenBank/DDBJ whole genome shotgun (WGS) entry which is preliminary data.</text>
</comment>
<feature type="region of interest" description="Disordered" evidence="1">
    <location>
        <begin position="217"/>
        <end position="304"/>
    </location>
</feature>
<feature type="region of interest" description="Disordered" evidence="1">
    <location>
        <begin position="136"/>
        <end position="186"/>
    </location>
</feature>
<dbReference type="InterPro" id="IPR038637">
    <property type="entry name" value="NPCBM_sf"/>
</dbReference>
<dbReference type="SUPFAM" id="SSF88946">
    <property type="entry name" value="Sigma2 domain of RNA polymerase sigma factors"/>
    <property type="match status" value="1"/>
</dbReference>
<evidence type="ECO:0000256" key="1">
    <source>
        <dbReference type="SAM" id="MobiDB-lite"/>
    </source>
</evidence>
<dbReference type="Pfam" id="PF08305">
    <property type="entry name" value="NPCBM"/>
    <property type="match status" value="1"/>
</dbReference>
<evidence type="ECO:0000259" key="3">
    <source>
        <dbReference type="SMART" id="SM00776"/>
    </source>
</evidence>
<dbReference type="Gene3D" id="1.10.1740.10">
    <property type="match status" value="1"/>
</dbReference>
<feature type="domain" description="Glycosyl hydrolase family 98 putative carbohydrate-binding module" evidence="3">
    <location>
        <begin position="294"/>
        <end position="433"/>
    </location>
</feature>
<dbReference type="Proteomes" id="UP000430079">
    <property type="component" value="Unassembled WGS sequence"/>
</dbReference>
<accession>A0A640SQH1</accession>
<gene>
    <name evidence="4" type="ORF">Sgleb_17160</name>
</gene>
<feature type="compositionally biased region" description="Low complexity" evidence="1">
    <location>
        <begin position="244"/>
        <end position="261"/>
    </location>
</feature>
<feature type="compositionally biased region" description="Basic residues" evidence="1">
    <location>
        <begin position="266"/>
        <end position="277"/>
    </location>
</feature>
<keyword evidence="5" id="KW-1185">Reference proteome</keyword>
<dbReference type="InterPro" id="IPR013222">
    <property type="entry name" value="Glyco_hyd_98_carb-bd"/>
</dbReference>
<organism evidence="4 5">
    <name type="scientific">Streptomyces glebosus</name>
    <dbReference type="NCBI Taxonomy" id="249580"/>
    <lineage>
        <taxon>Bacteria</taxon>
        <taxon>Bacillati</taxon>
        <taxon>Actinomycetota</taxon>
        <taxon>Actinomycetes</taxon>
        <taxon>Kitasatosporales</taxon>
        <taxon>Streptomycetaceae</taxon>
        <taxon>Streptomyces</taxon>
    </lineage>
</organism>
<keyword evidence="2" id="KW-1133">Transmembrane helix</keyword>
<dbReference type="InterPro" id="IPR013325">
    <property type="entry name" value="RNA_pol_sigma_r2"/>
</dbReference>
<feature type="region of interest" description="Disordered" evidence="1">
    <location>
        <begin position="413"/>
        <end position="434"/>
    </location>
</feature>
<sequence>MQEHCDTTGGTAPSDTELVRRIRAAAEPGGRLSAGPYGGPVPDGAAGTGEEALNEFHRRHYAAVLAYARSCCRSSQAAADLTKEAINGVLHSPGPEETSDAAWRDSLLAAVRHTAAAWHQHSRNTELRDDFASWLAAQPGEGPGPADGWAPTAGDGRPVGAGGGPTAGMSFSGTVPSAAPDKPRRTRFSPARVTVLAVAVAVLAGVAISAGPLFGPSRHDAEAGGTTPSGHTSAPAPGHSPTTSPKGSPSASRSASGSPDPTRSAASKHPKPRHPSPKKPSPSAPRTGHKSKPPAHTTSLTARQWIASSDSFAPTRVNSSIDGHPLTIQGATYPQGLGAHAESQLLYDLGGSCSALTVDVGLDDEVGANGSVVFQIYRDTTLVADSGLMTVDQPAKRLTADLSGGSQLRLVVNDGGNGNNSDHADWGDPQLTCR</sequence>
<evidence type="ECO:0000256" key="2">
    <source>
        <dbReference type="SAM" id="Phobius"/>
    </source>
</evidence>
<dbReference type="AlphaFoldDB" id="A0A640SQH1"/>
<keyword evidence="2" id="KW-0472">Membrane</keyword>
<evidence type="ECO:0000313" key="4">
    <source>
        <dbReference type="EMBL" id="GFE13669.1"/>
    </source>
</evidence>
<keyword evidence="2" id="KW-0812">Transmembrane</keyword>
<name>A0A640SQH1_9ACTN</name>
<proteinExistence type="predicted"/>
<dbReference type="GO" id="GO:0006352">
    <property type="term" value="P:DNA-templated transcription initiation"/>
    <property type="evidence" value="ECO:0007669"/>
    <property type="project" value="InterPro"/>
</dbReference>